<keyword evidence="3" id="KW-1185">Reference proteome</keyword>
<proteinExistence type="predicted"/>
<evidence type="ECO:0000256" key="1">
    <source>
        <dbReference type="SAM" id="MobiDB-lite"/>
    </source>
</evidence>
<evidence type="ECO:0000313" key="2">
    <source>
        <dbReference type="EMBL" id="PON46595.1"/>
    </source>
</evidence>
<protein>
    <submittedName>
        <fullName evidence="2">Uncharacterized protein</fullName>
    </submittedName>
</protein>
<organism evidence="2 3">
    <name type="scientific">Parasponia andersonii</name>
    <name type="common">Sponia andersonii</name>
    <dbReference type="NCBI Taxonomy" id="3476"/>
    <lineage>
        <taxon>Eukaryota</taxon>
        <taxon>Viridiplantae</taxon>
        <taxon>Streptophyta</taxon>
        <taxon>Embryophyta</taxon>
        <taxon>Tracheophyta</taxon>
        <taxon>Spermatophyta</taxon>
        <taxon>Magnoliopsida</taxon>
        <taxon>eudicotyledons</taxon>
        <taxon>Gunneridae</taxon>
        <taxon>Pentapetalae</taxon>
        <taxon>rosids</taxon>
        <taxon>fabids</taxon>
        <taxon>Rosales</taxon>
        <taxon>Cannabaceae</taxon>
        <taxon>Parasponia</taxon>
    </lineage>
</organism>
<gene>
    <name evidence="2" type="ORF">PanWU01x14_250250</name>
</gene>
<dbReference type="AlphaFoldDB" id="A0A2P5BCS8"/>
<reference evidence="3" key="1">
    <citation type="submission" date="2016-06" db="EMBL/GenBank/DDBJ databases">
        <title>Parallel loss of symbiosis genes in relatives of nitrogen-fixing non-legume Parasponia.</title>
        <authorList>
            <person name="Van Velzen R."/>
            <person name="Holmer R."/>
            <person name="Bu F."/>
            <person name="Rutten L."/>
            <person name="Van Zeijl A."/>
            <person name="Liu W."/>
            <person name="Santuari L."/>
            <person name="Cao Q."/>
            <person name="Sharma T."/>
            <person name="Shen D."/>
            <person name="Roswanjaya Y."/>
            <person name="Wardhani T."/>
            <person name="Kalhor M.S."/>
            <person name="Jansen J."/>
            <person name="Van den Hoogen J."/>
            <person name="Gungor B."/>
            <person name="Hartog M."/>
            <person name="Hontelez J."/>
            <person name="Verver J."/>
            <person name="Yang W.-C."/>
            <person name="Schijlen E."/>
            <person name="Repin R."/>
            <person name="Schilthuizen M."/>
            <person name="Schranz E."/>
            <person name="Heidstra R."/>
            <person name="Miyata K."/>
            <person name="Fedorova E."/>
            <person name="Kohlen W."/>
            <person name="Bisseling T."/>
            <person name="Smit S."/>
            <person name="Geurts R."/>
        </authorList>
    </citation>
    <scope>NUCLEOTIDE SEQUENCE [LARGE SCALE GENOMIC DNA]</scope>
    <source>
        <strain evidence="3">cv. WU1-14</strain>
    </source>
</reference>
<name>A0A2P5BCS8_PARAD</name>
<comment type="caution">
    <text evidence="2">The sequence shown here is derived from an EMBL/GenBank/DDBJ whole genome shotgun (WGS) entry which is preliminary data.</text>
</comment>
<accession>A0A2P5BCS8</accession>
<dbReference type="Proteomes" id="UP000237105">
    <property type="component" value="Unassembled WGS sequence"/>
</dbReference>
<feature type="non-terminal residue" evidence="2">
    <location>
        <position position="1"/>
    </location>
</feature>
<feature type="region of interest" description="Disordered" evidence="1">
    <location>
        <begin position="29"/>
        <end position="51"/>
    </location>
</feature>
<evidence type="ECO:0000313" key="3">
    <source>
        <dbReference type="Proteomes" id="UP000237105"/>
    </source>
</evidence>
<dbReference type="EMBL" id="JXTB01000308">
    <property type="protein sequence ID" value="PON46595.1"/>
    <property type="molecule type" value="Genomic_DNA"/>
</dbReference>
<sequence length="51" mass="5566">ETFSKLALMSKNGCGVFWLFLTTAYSDEVGEADSSSRNELSIPDGGGHQRR</sequence>